<dbReference type="Pfam" id="PF06904">
    <property type="entry name" value="Extensin-like_C"/>
    <property type="match status" value="1"/>
</dbReference>
<protein>
    <submittedName>
        <fullName evidence="3">Extensin</fullName>
    </submittedName>
</protein>
<proteinExistence type="predicted"/>
<evidence type="ECO:0000313" key="4">
    <source>
        <dbReference type="Proteomes" id="UP000236286"/>
    </source>
</evidence>
<gene>
    <name evidence="3" type="ORF">CR492_02310</name>
</gene>
<feature type="compositionally biased region" description="Polar residues" evidence="1">
    <location>
        <begin position="332"/>
        <end position="342"/>
    </location>
</feature>
<name>A0A2J7TLV9_METSI</name>
<organism evidence="3 4">
    <name type="scientific">Methylocella silvestris</name>
    <dbReference type="NCBI Taxonomy" id="199596"/>
    <lineage>
        <taxon>Bacteria</taxon>
        <taxon>Pseudomonadati</taxon>
        <taxon>Pseudomonadota</taxon>
        <taxon>Alphaproteobacteria</taxon>
        <taxon>Hyphomicrobiales</taxon>
        <taxon>Beijerinckiaceae</taxon>
        <taxon>Methylocella</taxon>
    </lineage>
</organism>
<dbReference type="RefSeq" id="WP_102842066.1">
    <property type="nucleotide sequence ID" value="NZ_PDZR01000001.1"/>
</dbReference>
<evidence type="ECO:0000256" key="1">
    <source>
        <dbReference type="SAM" id="MobiDB-lite"/>
    </source>
</evidence>
<evidence type="ECO:0000313" key="3">
    <source>
        <dbReference type="EMBL" id="PNG27759.1"/>
    </source>
</evidence>
<accession>A0A2J7TLV9</accession>
<feature type="region of interest" description="Disordered" evidence="1">
    <location>
        <begin position="310"/>
        <end position="342"/>
    </location>
</feature>
<dbReference type="AlphaFoldDB" id="A0A2J7TLV9"/>
<comment type="caution">
    <text evidence="3">The sequence shown here is derived from an EMBL/GenBank/DDBJ whole genome shotgun (WGS) entry which is preliminary data.</text>
</comment>
<reference evidence="3 4" key="1">
    <citation type="submission" date="2017-10" db="EMBL/GenBank/DDBJ databases">
        <title>Genome announcement of Methylocella silvestris TVC from permafrost.</title>
        <authorList>
            <person name="Wang J."/>
            <person name="Geng K."/>
            <person name="Ul-Haque F."/>
            <person name="Crombie A.T."/>
            <person name="Street L.E."/>
            <person name="Wookey P.A."/>
            <person name="Murrell J.C."/>
            <person name="Pratscher J."/>
        </authorList>
    </citation>
    <scope>NUCLEOTIDE SEQUENCE [LARGE SCALE GENOMIC DNA]</scope>
    <source>
        <strain evidence="3 4">TVC</strain>
    </source>
</reference>
<feature type="compositionally biased region" description="Low complexity" evidence="1">
    <location>
        <begin position="310"/>
        <end position="323"/>
    </location>
</feature>
<dbReference type="PROSITE" id="PS51257">
    <property type="entry name" value="PROKAR_LIPOPROTEIN"/>
    <property type="match status" value="1"/>
</dbReference>
<feature type="domain" description="Extensin-like C-terminal" evidence="2">
    <location>
        <begin position="48"/>
        <end position="213"/>
    </location>
</feature>
<dbReference type="InterPro" id="IPR009683">
    <property type="entry name" value="Extensin-like_C"/>
</dbReference>
<evidence type="ECO:0000259" key="2">
    <source>
        <dbReference type="Pfam" id="PF06904"/>
    </source>
</evidence>
<dbReference type="Proteomes" id="UP000236286">
    <property type="component" value="Unassembled WGS sequence"/>
</dbReference>
<dbReference type="OrthoDB" id="9809788at2"/>
<dbReference type="EMBL" id="PDZR01000001">
    <property type="protein sequence ID" value="PNG27759.1"/>
    <property type="molecule type" value="Genomic_DNA"/>
</dbReference>
<sequence length="342" mass="36486">MARRILLLAFVAALIGSLAGCSNYERARRPVWREQAENACFARRPFELSNYIQPAREISGPGICGLTRPLKVYALDNGTVGFQTGYTLDCPMVAALNEWVREVVQPTAQARFGQRIVEIIGMGSYSCRGINGSAYGRLSEHAFGNALDIGGFRLADGREITVVRDWTRGDDQARAFLQEVHMGACSHFTTVLGPGSNVFHYNHIHADLAMHGATSTGPRRICKPFLQLNPAVAPPAAAPSDGLPEAPDIDDDLEVAHNNVLKQNAEALQVGPGPGPTARIPDAYFAAAMRPPAAIPTRPAAASAYAPVAPMGRPSSAPAARGGAPEGDPSQWDLTSTVAPRR</sequence>